<keyword evidence="3" id="KW-0614">Plasmid</keyword>
<dbReference type="EMBL" id="MKZQ01000054">
    <property type="protein sequence ID" value="PJN68293.1"/>
    <property type="molecule type" value="Genomic_DNA"/>
</dbReference>
<evidence type="ECO:0000313" key="5">
    <source>
        <dbReference type="Proteomes" id="UP000596196"/>
    </source>
</evidence>
<keyword evidence="5" id="KW-1185">Reference proteome</keyword>
<dbReference type="AlphaFoldDB" id="A0AAP8KT95"/>
<evidence type="ECO:0000313" key="3">
    <source>
        <dbReference type="EMBL" id="QQA13552.1"/>
    </source>
</evidence>
<evidence type="ECO:0000256" key="1">
    <source>
        <dbReference type="SAM" id="Phobius"/>
    </source>
</evidence>
<proteinExistence type="predicted"/>
<evidence type="ECO:0000313" key="4">
    <source>
        <dbReference type="Proteomes" id="UP000236165"/>
    </source>
</evidence>
<keyword evidence="1" id="KW-0472">Membrane</keyword>
<keyword evidence="1" id="KW-1133">Transmembrane helix</keyword>
<sequence length="87" mass="9826">MLYSLVFYFCTRTKKITLIEERAKKLESVPSGLEMKQIISDVIDSKNLVSVDKLELEIIKSRNTQVLWTIGTIISIVSLGVAVIKLL</sequence>
<organism evidence="2 4">
    <name type="scientific">Bacillus mycoides</name>
    <dbReference type="NCBI Taxonomy" id="1405"/>
    <lineage>
        <taxon>Bacteria</taxon>
        <taxon>Bacillati</taxon>
        <taxon>Bacillota</taxon>
        <taxon>Bacilli</taxon>
        <taxon>Bacillales</taxon>
        <taxon>Bacillaceae</taxon>
        <taxon>Bacillus</taxon>
        <taxon>Bacillus cereus group</taxon>
    </lineage>
</organism>
<reference evidence="2 4" key="1">
    <citation type="submission" date="2016-10" db="EMBL/GenBank/DDBJ databases">
        <title>Genome Sequence of Bacillus weihenstephanensis GM6LP.</title>
        <authorList>
            <person name="Poehlein A."/>
            <person name="Wemheuer F."/>
            <person name="Hollensteiner J."/>
            <person name="Wemheuer B."/>
        </authorList>
    </citation>
    <scope>NUCLEOTIDE SEQUENCE [LARGE SCALE GENOMIC DNA]</scope>
    <source>
        <strain evidence="2 4">GM6LP</strain>
    </source>
</reference>
<evidence type="ECO:0000313" key="2">
    <source>
        <dbReference type="EMBL" id="PJN68293.1"/>
    </source>
</evidence>
<reference evidence="3 5" key="2">
    <citation type="submission" date="2020-12" db="EMBL/GenBank/DDBJ databases">
        <title>FDA dAtabase for Regulatory Grade micrObial Sequences (FDA-ARGOS): Supporting development and validation of Infectious Disease Dx tests.</title>
        <authorList>
            <person name="Nelson B."/>
            <person name="Plummer A."/>
            <person name="Tallon L."/>
            <person name="Sadzewicz L."/>
            <person name="Zhao X."/>
            <person name="Boylan J."/>
            <person name="Ott S."/>
            <person name="Bowen H."/>
            <person name="Vavikolanu K."/>
            <person name="Mehta A."/>
            <person name="Aluvathingal J."/>
            <person name="Nadendla S."/>
            <person name="Myers T."/>
            <person name="Yan Y."/>
            <person name="Sichtig H."/>
        </authorList>
    </citation>
    <scope>NUCLEOTIDE SEQUENCE [LARGE SCALE GENOMIC DNA]</scope>
    <source>
        <strain evidence="3 5">FDAARGOS_924</strain>
        <plasmid evidence="3 5">unnamed2</plasmid>
    </source>
</reference>
<dbReference type="KEGG" id="bmyo:BG05_5488"/>
<dbReference type="Proteomes" id="UP000596196">
    <property type="component" value="Plasmid unnamed2"/>
</dbReference>
<gene>
    <name evidence="2" type="ORF">BACWE_41990</name>
    <name evidence="3" type="ORF">I6G81_01300</name>
</gene>
<protein>
    <submittedName>
        <fullName evidence="2">Uncharacterized protein</fullName>
    </submittedName>
</protein>
<dbReference type="Proteomes" id="UP000236165">
    <property type="component" value="Unassembled WGS sequence"/>
</dbReference>
<keyword evidence="1" id="KW-0812">Transmembrane</keyword>
<geneLocation type="plasmid" evidence="3 5">
    <name>unnamed2</name>
</geneLocation>
<name>A0AAP8KT95_BACMY</name>
<feature type="transmembrane region" description="Helical" evidence="1">
    <location>
        <begin position="66"/>
        <end position="84"/>
    </location>
</feature>
<accession>A0AAP8KT95</accession>
<dbReference type="RefSeq" id="WP_002187098.1">
    <property type="nucleotide sequence ID" value="NZ_JBQCML010000054.1"/>
</dbReference>
<dbReference type="EMBL" id="CP065876">
    <property type="protein sequence ID" value="QQA13552.1"/>
    <property type="molecule type" value="Genomic_DNA"/>
</dbReference>